<gene>
    <name evidence="11" type="ORF">EYR15_11860</name>
</gene>
<dbReference type="GO" id="GO:0006629">
    <property type="term" value="P:lipid metabolic process"/>
    <property type="evidence" value="ECO:0007669"/>
    <property type="project" value="UniProtKB-KW"/>
</dbReference>
<evidence type="ECO:0000313" key="12">
    <source>
        <dbReference type="Proteomes" id="UP000291613"/>
    </source>
</evidence>
<comment type="pathway">
    <text evidence="1">Lipid metabolism.</text>
</comment>
<evidence type="ECO:0000256" key="2">
    <source>
        <dbReference type="ARBA" id="ARBA00022516"/>
    </source>
</evidence>
<keyword evidence="2" id="KW-0444">Lipid biosynthesis</keyword>
<evidence type="ECO:0000313" key="11">
    <source>
        <dbReference type="EMBL" id="TBN52520.1"/>
    </source>
</evidence>
<evidence type="ECO:0000256" key="8">
    <source>
        <dbReference type="ARBA" id="ARBA00039866"/>
    </source>
</evidence>
<dbReference type="PANTHER" id="PTHR37323:SF1">
    <property type="entry name" value="L-ORNITHINE N(ALPHA)-ACYLTRANSFERASE"/>
    <property type="match status" value="1"/>
</dbReference>
<sequence>MADHRSHPEGDAFPPAFSPRKAALKPGWLWSFKPDPVEKAAIRARLAKAAQALPAPLGRIGGLELRLAERPKDVKRAQRLRYRVFFEEMSATPDAFFRIARRDMDPFDAVCDHLLVYDRAKPKGGFSLAKLMPGLKGIEVAPGETEAARKPKVVGTYRLLRQAAAEAAFGFYTANEFDIGPLIARHRGLSFLELGRSCVLKPYRDKRTVELLWHGIWAYVLAHRVDVMIGCASLEGVEPEKLRLALSYLHHFHAAPPEWSATALPERRAAFDLIPKDEIDQRKALKALPPLIKGYLRVGAYIGDGAVVDRQFGTTDVLIILPKTAINPRYVDYYGADASRHAA</sequence>
<proteinExistence type="inferred from homology"/>
<dbReference type="OrthoDB" id="9787072at2"/>
<organism evidence="11 12">
    <name type="scientific">Hansschlegelia quercus</name>
    <dbReference type="NCBI Taxonomy" id="2528245"/>
    <lineage>
        <taxon>Bacteria</taxon>
        <taxon>Pseudomonadati</taxon>
        <taxon>Pseudomonadota</taxon>
        <taxon>Alphaproteobacteria</taxon>
        <taxon>Hyphomicrobiales</taxon>
        <taxon>Methylopilaceae</taxon>
        <taxon>Hansschlegelia</taxon>
    </lineage>
</organism>
<dbReference type="GO" id="GO:0043810">
    <property type="term" value="F:ornithine-acyl [acyl carrier protein] N-acyltransferase activity"/>
    <property type="evidence" value="ECO:0007669"/>
    <property type="project" value="UniProtKB-EC"/>
</dbReference>
<comment type="function">
    <text evidence="9">Catalyzes the first step in the biosynthesis of ornithine lipids, which are phosphorus-free membrane lipids. Catalyzes the 3-hydroxyacyl-acyl carrier protein-dependent acylation of ornithine to form lyso-ornithine lipid (LOL).</text>
</comment>
<evidence type="ECO:0000256" key="4">
    <source>
        <dbReference type="ARBA" id="ARBA00023098"/>
    </source>
</evidence>
<comment type="caution">
    <text evidence="11">The sequence shown here is derived from an EMBL/GenBank/DDBJ whole genome shotgun (WGS) entry which is preliminary data.</text>
</comment>
<evidence type="ECO:0000256" key="10">
    <source>
        <dbReference type="ARBA" id="ARBA00047785"/>
    </source>
</evidence>
<protein>
    <recommendedName>
        <fullName evidence="8">L-ornithine N(alpha)-acyltransferase</fullName>
        <ecNumber evidence="7">2.3.2.30</ecNumber>
    </recommendedName>
</protein>
<evidence type="ECO:0000256" key="7">
    <source>
        <dbReference type="ARBA" id="ARBA00039058"/>
    </source>
</evidence>
<evidence type="ECO:0000256" key="1">
    <source>
        <dbReference type="ARBA" id="ARBA00005189"/>
    </source>
</evidence>
<comment type="similarity">
    <text evidence="6">Belongs to the acetyltransferase family. OlsB subfamily.</text>
</comment>
<dbReference type="Gene3D" id="3.40.630.30">
    <property type="match status" value="1"/>
</dbReference>
<evidence type="ECO:0000256" key="3">
    <source>
        <dbReference type="ARBA" id="ARBA00022679"/>
    </source>
</evidence>
<evidence type="ECO:0000256" key="9">
    <source>
        <dbReference type="ARBA" id="ARBA00045724"/>
    </source>
</evidence>
<dbReference type="InterPro" id="IPR016181">
    <property type="entry name" value="Acyl_CoA_acyltransferase"/>
</dbReference>
<dbReference type="RefSeq" id="WP_131003752.1">
    <property type="nucleotide sequence ID" value="NZ_JBHSZR010000013.1"/>
</dbReference>
<keyword evidence="3 11" id="KW-0808">Transferase</keyword>
<dbReference type="PANTHER" id="PTHR37323">
    <property type="entry name" value="GCN5-RELATED N-ACETYLTRANSFERASE"/>
    <property type="match status" value="1"/>
</dbReference>
<reference evidence="11 12" key="1">
    <citation type="submission" date="2019-02" db="EMBL/GenBank/DDBJ databases">
        <title>Hansschlegelia quercus sp. nov., a novel methylotrophic bacterium from buds of oak (Quercus robur L.).</title>
        <authorList>
            <person name="Agafonova N.V."/>
            <person name="Kaparullina E.N."/>
            <person name="Grouzdev D.S."/>
            <person name="Doronina N.V."/>
        </authorList>
    </citation>
    <scope>NUCLEOTIDE SEQUENCE [LARGE SCALE GENOMIC DNA]</scope>
    <source>
        <strain evidence="11 12">Dub</strain>
    </source>
</reference>
<dbReference type="Pfam" id="PF13444">
    <property type="entry name" value="Acetyltransf_5"/>
    <property type="match status" value="1"/>
</dbReference>
<evidence type="ECO:0000256" key="5">
    <source>
        <dbReference type="ARBA" id="ARBA00023315"/>
    </source>
</evidence>
<keyword evidence="5" id="KW-0012">Acyltransferase</keyword>
<dbReference type="Proteomes" id="UP000291613">
    <property type="component" value="Unassembled WGS sequence"/>
</dbReference>
<evidence type="ECO:0000256" key="6">
    <source>
        <dbReference type="ARBA" id="ARBA00038095"/>
    </source>
</evidence>
<keyword evidence="12" id="KW-1185">Reference proteome</keyword>
<keyword evidence="4" id="KW-0443">Lipid metabolism</keyword>
<dbReference type="InterPro" id="IPR052351">
    <property type="entry name" value="Ornithine_N-alpha-AT"/>
</dbReference>
<dbReference type="AlphaFoldDB" id="A0A4Q9GNH3"/>
<name>A0A4Q9GNH3_9HYPH</name>
<dbReference type="EMBL" id="SIUB01000005">
    <property type="protein sequence ID" value="TBN52520.1"/>
    <property type="molecule type" value="Genomic_DNA"/>
</dbReference>
<dbReference type="EC" id="2.3.2.30" evidence="7"/>
<comment type="catalytic activity">
    <reaction evidence="10">
        <text>a (3R)-hydroxyacyl-[ACP] + L-ornithine = a lyso-ornithine lipid + holo-[ACP] + H(+)</text>
        <dbReference type="Rhea" id="RHEA:20633"/>
        <dbReference type="Rhea" id="RHEA-COMP:9685"/>
        <dbReference type="Rhea" id="RHEA-COMP:9945"/>
        <dbReference type="ChEBI" id="CHEBI:15378"/>
        <dbReference type="ChEBI" id="CHEBI:46911"/>
        <dbReference type="ChEBI" id="CHEBI:64479"/>
        <dbReference type="ChEBI" id="CHEBI:78827"/>
        <dbReference type="ChEBI" id="CHEBI:138482"/>
        <dbReference type="EC" id="2.3.2.30"/>
    </reaction>
    <physiologicalReaction direction="left-to-right" evidence="10">
        <dbReference type="Rhea" id="RHEA:20634"/>
    </physiologicalReaction>
</comment>
<accession>A0A4Q9GNH3</accession>
<dbReference type="SUPFAM" id="SSF55729">
    <property type="entry name" value="Acyl-CoA N-acyltransferases (Nat)"/>
    <property type="match status" value="1"/>
</dbReference>